<evidence type="ECO:0000256" key="4">
    <source>
        <dbReference type="SAM" id="Phobius"/>
    </source>
</evidence>
<keyword evidence="4" id="KW-0812">Transmembrane</keyword>
<dbReference type="PANTHER" id="PTHR11360">
    <property type="entry name" value="MONOCARBOXYLATE TRANSPORTER"/>
    <property type="match status" value="1"/>
</dbReference>
<organism evidence="6 7">
    <name type="scientific">Zopfia rhizophila CBS 207.26</name>
    <dbReference type="NCBI Taxonomy" id="1314779"/>
    <lineage>
        <taxon>Eukaryota</taxon>
        <taxon>Fungi</taxon>
        <taxon>Dikarya</taxon>
        <taxon>Ascomycota</taxon>
        <taxon>Pezizomycotina</taxon>
        <taxon>Dothideomycetes</taxon>
        <taxon>Dothideomycetes incertae sedis</taxon>
        <taxon>Zopfiaceae</taxon>
        <taxon>Zopfia</taxon>
    </lineage>
</organism>
<feature type="transmembrane region" description="Helical" evidence="4">
    <location>
        <begin position="441"/>
        <end position="458"/>
    </location>
</feature>
<dbReference type="CDD" id="cd17352">
    <property type="entry name" value="MFS_MCT_SLC16"/>
    <property type="match status" value="1"/>
</dbReference>
<comment type="similarity">
    <text evidence="2">Belongs to the major facilitator superfamily. Monocarboxylate porter (TC 2.A.1.13) family.</text>
</comment>
<dbReference type="InterPro" id="IPR036259">
    <property type="entry name" value="MFS_trans_sf"/>
</dbReference>
<evidence type="ECO:0000256" key="1">
    <source>
        <dbReference type="ARBA" id="ARBA00004141"/>
    </source>
</evidence>
<evidence type="ECO:0000313" key="6">
    <source>
        <dbReference type="EMBL" id="KAF2190928.1"/>
    </source>
</evidence>
<sequence length="477" mass="51607">MAYNGFEQERNSFPLSVGSQNNQPQEPRQQVSIATILKGQNATSTLVVIAAFVVMFTSCGLNFAFGVYQELYESMSSSPDPNPFTNASPALISLIGTLALSSMSLGAPFASAWSKSYSPRTIILMGGLIFALSNVLASFCYKFWQFLLTQGMLLGIGTCMTYIPAVTVAPGWFTTHRGLAVGVLSSGTGVGGLVWAPVLRTLNTNIGFRNTLRLTGAVSLLPLAFSAMILKWEPEIERRNNVELQSSRSRFLVQLIDWRVARSRKFVAQLLSAALQASAYYAPLYFLSAYGRTLGYSAAEGAKYIALSNASSAVSKIVIGWTADRVGRLNVLLFTTFISAVTVFGLWLPSMLFGIDQNGRPLFVAFTILFGIFAGAYISLFPTTLVELFGVQHFASVNGFLYMARGAAALVGVPTAGALIRGDYGSEEVRTSQAYFQTSSIIGSLLVGTTLGVAWVRIEASLGMTGRPEERTRRWRA</sequence>
<evidence type="ECO:0000313" key="7">
    <source>
        <dbReference type="Proteomes" id="UP000800200"/>
    </source>
</evidence>
<comment type="subcellular location">
    <subcellularLocation>
        <location evidence="1">Membrane</location>
        <topology evidence="1">Multi-pass membrane protein</topology>
    </subcellularLocation>
</comment>
<dbReference type="Pfam" id="PF07690">
    <property type="entry name" value="MFS_1"/>
    <property type="match status" value="1"/>
</dbReference>
<feature type="transmembrane region" description="Helical" evidence="4">
    <location>
        <begin position="88"/>
        <end position="110"/>
    </location>
</feature>
<dbReference type="InterPro" id="IPR011701">
    <property type="entry name" value="MFS"/>
</dbReference>
<dbReference type="OrthoDB" id="6499973at2759"/>
<keyword evidence="4" id="KW-1133">Transmembrane helix</keyword>
<evidence type="ECO:0000256" key="3">
    <source>
        <dbReference type="SAM" id="MobiDB-lite"/>
    </source>
</evidence>
<dbReference type="Proteomes" id="UP000800200">
    <property type="component" value="Unassembled WGS sequence"/>
</dbReference>
<dbReference type="PANTHER" id="PTHR11360:SF284">
    <property type="entry name" value="EG:103B4.3 PROTEIN-RELATED"/>
    <property type="match status" value="1"/>
</dbReference>
<accession>A0A6A6EJL4</accession>
<dbReference type="SUPFAM" id="SSF103473">
    <property type="entry name" value="MFS general substrate transporter"/>
    <property type="match status" value="1"/>
</dbReference>
<dbReference type="PROSITE" id="PS50850">
    <property type="entry name" value="MFS"/>
    <property type="match status" value="1"/>
</dbReference>
<feature type="transmembrane region" description="Helical" evidence="4">
    <location>
        <begin position="150"/>
        <end position="172"/>
    </location>
</feature>
<dbReference type="InterPro" id="IPR050327">
    <property type="entry name" value="Proton-linked_MCT"/>
</dbReference>
<dbReference type="GO" id="GO:0022857">
    <property type="term" value="F:transmembrane transporter activity"/>
    <property type="evidence" value="ECO:0007669"/>
    <property type="project" value="InterPro"/>
</dbReference>
<feature type="transmembrane region" description="Helical" evidence="4">
    <location>
        <begin position="46"/>
        <end position="68"/>
    </location>
</feature>
<keyword evidence="7" id="KW-1185">Reference proteome</keyword>
<dbReference type="EMBL" id="ML994617">
    <property type="protein sequence ID" value="KAF2190928.1"/>
    <property type="molecule type" value="Genomic_DNA"/>
</dbReference>
<protein>
    <submittedName>
        <fullName evidence="6">Putative MFS monocarboxylate transporter</fullName>
    </submittedName>
</protein>
<evidence type="ECO:0000259" key="5">
    <source>
        <dbReference type="PROSITE" id="PS50850"/>
    </source>
</evidence>
<feature type="transmembrane region" description="Helical" evidence="4">
    <location>
        <begin position="400"/>
        <end position="420"/>
    </location>
</feature>
<feature type="region of interest" description="Disordered" evidence="3">
    <location>
        <begin position="1"/>
        <end position="24"/>
    </location>
</feature>
<feature type="domain" description="Major facilitator superfamily (MFS) profile" evidence="5">
    <location>
        <begin position="43"/>
        <end position="461"/>
    </location>
</feature>
<feature type="transmembrane region" description="Helical" evidence="4">
    <location>
        <begin position="362"/>
        <end position="380"/>
    </location>
</feature>
<feature type="transmembrane region" description="Helical" evidence="4">
    <location>
        <begin position="331"/>
        <end position="355"/>
    </location>
</feature>
<gene>
    <name evidence="6" type="ORF">K469DRAFT_359668</name>
</gene>
<keyword evidence="4" id="KW-0472">Membrane</keyword>
<dbReference type="Gene3D" id="1.20.1250.20">
    <property type="entry name" value="MFS general substrate transporter like domains"/>
    <property type="match status" value="2"/>
</dbReference>
<feature type="transmembrane region" description="Helical" evidence="4">
    <location>
        <begin position="179"/>
        <end position="199"/>
    </location>
</feature>
<dbReference type="GO" id="GO:0016020">
    <property type="term" value="C:membrane"/>
    <property type="evidence" value="ECO:0007669"/>
    <property type="project" value="UniProtKB-SubCell"/>
</dbReference>
<reference evidence="6" key="1">
    <citation type="journal article" date="2020" name="Stud. Mycol.">
        <title>101 Dothideomycetes genomes: a test case for predicting lifestyles and emergence of pathogens.</title>
        <authorList>
            <person name="Haridas S."/>
            <person name="Albert R."/>
            <person name="Binder M."/>
            <person name="Bloem J."/>
            <person name="Labutti K."/>
            <person name="Salamov A."/>
            <person name="Andreopoulos B."/>
            <person name="Baker S."/>
            <person name="Barry K."/>
            <person name="Bills G."/>
            <person name="Bluhm B."/>
            <person name="Cannon C."/>
            <person name="Castanera R."/>
            <person name="Culley D."/>
            <person name="Daum C."/>
            <person name="Ezra D."/>
            <person name="Gonzalez J."/>
            <person name="Henrissat B."/>
            <person name="Kuo A."/>
            <person name="Liang C."/>
            <person name="Lipzen A."/>
            <person name="Lutzoni F."/>
            <person name="Magnuson J."/>
            <person name="Mondo S."/>
            <person name="Nolan M."/>
            <person name="Ohm R."/>
            <person name="Pangilinan J."/>
            <person name="Park H.-J."/>
            <person name="Ramirez L."/>
            <person name="Alfaro M."/>
            <person name="Sun H."/>
            <person name="Tritt A."/>
            <person name="Yoshinaga Y."/>
            <person name="Zwiers L.-H."/>
            <person name="Turgeon B."/>
            <person name="Goodwin S."/>
            <person name="Spatafora J."/>
            <person name="Crous P."/>
            <person name="Grigoriev I."/>
        </authorList>
    </citation>
    <scope>NUCLEOTIDE SEQUENCE</scope>
    <source>
        <strain evidence="6">CBS 207.26</strain>
    </source>
</reference>
<dbReference type="AlphaFoldDB" id="A0A6A6EJL4"/>
<feature type="compositionally biased region" description="Polar residues" evidence="3">
    <location>
        <begin position="11"/>
        <end position="24"/>
    </location>
</feature>
<proteinExistence type="inferred from homology"/>
<dbReference type="InterPro" id="IPR020846">
    <property type="entry name" value="MFS_dom"/>
</dbReference>
<feature type="transmembrane region" description="Helical" evidence="4">
    <location>
        <begin position="211"/>
        <end position="230"/>
    </location>
</feature>
<name>A0A6A6EJL4_9PEZI</name>
<feature type="transmembrane region" description="Helical" evidence="4">
    <location>
        <begin position="122"/>
        <end position="144"/>
    </location>
</feature>
<evidence type="ECO:0000256" key="2">
    <source>
        <dbReference type="ARBA" id="ARBA00006727"/>
    </source>
</evidence>